<organism evidence="7 8">
    <name type="scientific">Handroanthus impetiginosus</name>
    <dbReference type="NCBI Taxonomy" id="429701"/>
    <lineage>
        <taxon>Eukaryota</taxon>
        <taxon>Viridiplantae</taxon>
        <taxon>Streptophyta</taxon>
        <taxon>Embryophyta</taxon>
        <taxon>Tracheophyta</taxon>
        <taxon>Spermatophyta</taxon>
        <taxon>Magnoliopsida</taxon>
        <taxon>eudicotyledons</taxon>
        <taxon>Gunneridae</taxon>
        <taxon>Pentapetalae</taxon>
        <taxon>asterids</taxon>
        <taxon>lamiids</taxon>
        <taxon>Lamiales</taxon>
        <taxon>Bignoniaceae</taxon>
        <taxon>Crescentiina</taxon>
        <taxon>Tabebuia alliance</taxon>
        <taxon>Handroanthus</taxon>
    </lineage>
</organism>
<dbReference type="GO" id="GO:0006325">
    <property type="term" value="P:chromatin organization"/>
    <property type="evidence" value="ECO:0007669"/>
    <property type="project" value="UniProtKB-KW"/>
</dbReference>
<dbReference type="PANTHER" id="PTHR10880">
    <property type="entry name" value="MORTALITY FACTOR 4-LIKE PROTEIN"/>
    <property type="match status" value="1"/>
</dbReference>
<dbReference type="Proteomes" id="UP000231279">
    <property type="component" value="Unassembled WGS sequence"/>
</dbReference>
<evidence type="ECO:0000256" key="4">
    <source>
        <dbReference type="ARBA" id="ARBA00023163"/>
    </source>
</evidence>
<evidence type="ECO:0000256" key="1">
    <source>
        <dbReference type="ARBA" id="ARBA00004123"/>
    </source>
</evidence>
<evidence type="ECO:0000256" key="5">
    <source>
        <dbReference type="ARBA" id="ARBA00023242"/>
    </source>
</evidence>
<dbReference type="STRING" id="429701.A0A2G9HEP4"/>
<dbReference type="InterPro" id="IPR026541">
    <property type="entry name" value="MRG_dom"/>
</dbReference>
<sequence>MGCDEILNGLRCYFDKALPIILLYKKECHQYQEAVRDNVSSSSVYGAEHLLHLFGFCKIMMTNVGCCKIMMTNVGCCKRMRALSSLLRMMALELLKEVAGGRTIESTSSCMTVVISIG</sequence>
<dbReference type="EMBL" id="NKXS01001983">
    <property type="protein sequence ID" value="PIN15994.1"/>
    <property type="molecule type" value="Genomic_DNA"/>
</dbReference>
<keyword evidence="4" id="KW-0804">Transcription</keyword>
<evidence type="ECO:0000256" key="2">
    <source>
        <dbReference type="ARBA" id="ARBA00022853"/>
    </source>
</evidence>
<keyword evidence="5" id="KW-0539">Nucleus</keyword>
<comment type="subcellular location">
    <subcellularLocation>
        <location evidence="1">Nucleus</location>
    </subcellularLocation>
</comment>
<dbReference type="OrthoDB" id="1432302at2759"/>
<feature type="domain" description="MRG" evidence="6">
    <location>
        <begin position="3"/>
        <end position="54"/>
    </location>
</feature>
<dbReference type="Gene3D" id="1.10.274.30">
    <property type="entry name" value="MRG domain"/>
    <property type="match status" value="1"/>
</dbReference>
<reference evidence="8" key="1">
    <citation type="journal article" date="2018" name="Gigascience">
        <title>Genome assembly of the Pink Ipe (Handroanthus impetiginosus, Bignoniaceae), a highly valued, ecologically keystone Neotropical timber forest tree.</title>
        <authorList>
            <person name="Silva-Junior O.B."/>
            <person name="Grattapaglia D."/>
            <person name="Novaes E."/>
            <person name="Collevatti R.G."/>
        </authorList>
    </citation>
    <scope>NUCLEOTIDE SEQUENCE [LARGE SCALE GENOMIC DNA]</scope>
    <source>
        <strain evidence="8">cv. UFG-1</strain>
    </source>
</reference>
<comment type="caution">
    <text evidence="7">The sequence shown here is derived from an EMBL/GenBank/DDBJ whole genome shotgun (WGS) entry which is preliminary data.</text>
</comment>
<dbReference type="Pfam" id="PF05712">
    <property type="entry name" value="MRG"/>
    <property type="match status" value="1"/>
</dbReference>
<dbReference type="AlphaFoldDB" id="A0A2G9HEP4"/>
<dbReference type="PANTHER" id="PTHR10880:SF15">
    <property type="entry name" value="MSL COMPLEX SUBUNIT 3"/>
    <property type="match status" value="1"/>
</dbReference>
<keyword evidence="8" id="KW-1185">Reference proteome</keyword>
<evidence type="ECO:0000313" key="8">
    <source>
        <dbReference type="Proteomes" id="UP000231279"/>
    </source>
</evidence>
<dbReference type="InterPro" id="IPR038217">
    <property type="entry name" value="MRG_C_sf"/>
</dbReference>
<keyword evidence="3" id="KW-0805">Transcription regulation</keyword>
<evidence type="ECO:0000256" key="3">
    <source>
        <dbReference type="ARBA" id="ARBA00023015"/>
    </source>
</evidence>
<evidence type="ECO:0000259" key="6">
    <source>
        <dbReference type="Pfam" id="PF05712"/>
    </source>
</evidence>
<name>A0A2G9HEP4_9LAMI</name>
<gene>
    <name evidence="7" type="ORF">CDL12_11362</name>
</gene>
<proteinExistence type="predicted"/>
<dbReference type="GO" id="GO:0006355">
    <property type="term" value="P:regulation of DNA-templated transcription"/>
    <property type="evidence" value="ECO:0007669"/>
    <property type="project" value="InterPro"/>
</dbReference>
<keyword evidence="2" id="KW-0156">Chromatin regulator</keyword>
<accession>A0A2G9HEP4</accession>
<dbReference type="InterPro" id="IPR008676">
    <property type="entry name" value="MRG"/>
</dbReference>
<dbReference type="GO" id="GO:0000123">
    <property type="term" value="C:histone acetyltransferase complex"/>
    <property type="evidence" value="ECO:0007669"/>
    <property type="project" value="TreeGrafter"/>
</dbReference>
<dbReference type="GO" id="GO:0005634">
    <property type="term" value="C:nucleus"/>
    <property type="evidence" value="ECO:0007669"/>
    <property type="project" value="UniProtKB-SubCell"/>
</dbReference>
<dbReference type="PROSITE" id="PS51640">
    <property type="entry name" value="MRG"/>
    <property type="match status" value="1"/>
</dbReference>
<protein>
    <recommendedName>
        <fullName evidence="6">MRG domain-containing protein</fullName>
    </recommendedName>
</protein>
<evidence type="ECO:0000313" key="7">
    <source>
        <dbReference type="EMBL" id="PIN15994.1"/>
    </source>
</evidence>